<dbReference type="EMBL" id="JMIY01000005">
    <property type="protein sequence ID" value="KCZ71412.1"/>
    <property type="molecule type" value="Genomic_DNA"/>
</dbReference>
<organism evidence="2 3">
    <name type="scientific">Candidatus Methanoperedens nitratireducens</name>
    <dbReference type="NCBI Taxonomy" id="1392998"/>
    <lineage>
        <taxon>Archaea</taxon>
        <taxon>Methanobacteriati</taxon>
        <taxon>Methanobacteriota</taxon>
        <taxon>Stenosarchaea group</taxon>
        <taxon>Methanomicrobia</taxon>
        <taxon>Methanosarcinales</taxon>
        <taxon>ANME-2 cluster</taxon>
        <taxon>Candidatus Methanoperedentaceae</taxon>
        <taxon>Candidatus Methanoperedens</taxon>
    </lineage>
</organism>
<protein>
    <recommendedName>
        <fullName evidence="1">ABM domain-containing protein</fullName>
    </recommendedName>
</protein>
<dbReference type="InterPro" id="IPR011008">
    <property type="entry name" value="Dimeric_a/b-barrel"/>
</dbReference>
<gene>
    <name evidence="2" type="ORF">ANME2D_02142</name>
</gene>
<dbReference type="RefSeq" id="WP_048091339.1">
    <property type="nucleotide sequence ID" value="NZ_JMIY01000005.1"/>
</dbReference>
<evidence type="ECO:0000259" key="1">
    <source>
        <dbReference type="Pfam" id="PF03992"/>
    </source>
</evidence>
<dbReference type="OrthoDB" id="67451at2157"/>
<dbReference type="SUPFAM" id="SSF54909">
    <property type="entry name" value="Dimeric alpha+beta barrel"/>
    <property type="match status" value="1"/>
</dbReference>
<keyword evidence="3" id="KW-1185">Reference proteome</keyword>
<evidence type="ECO:0000313" key="3">
    <source>
        <dbReference type="Proteomes" id="UP000027153"/>
    </source>
</evidence>
<evidence type="ECO:0000313" key="2">
    <source>
        <dbReference type="EMBL" id="KCZ71412.1"/>
    </source>
</evidence>
<dbReference type="Proteomes" id="UP000027153">
    <property type="component" value="Unassembled WGS sequence"/>
</dbReference>
<comment type="caution">
    <text evidence="2">The sequence shown here is derived from an EMBL/GenBank/DDBJ whole genome shotgun (WGS) entry which is preliminary data.</text>
</comment>
<proteinExistence type="predicted"/>
<reference evidence="2 3" key="1">
    <citation type="journal article" date="2013" name="Nature">
        <title>Anaerobic oxidation of methane coupled to nitrate reduction in a novel archaeal lineage.</title>
        <authorList>
            <person name="Haroon M.F."/>
            <person name="Hu S."/>
            <person name="Shi Y."/>
            <person name="Imelfort M."/>
            <person name="Keller J."/>
            <person name="Hugenholtz P."/>
            <person name="Yuan Z."/>
            <person name="Tyson G.W."/>
        </authorList>
    </citation>
    <scope>NUCLEOTIDE SEQUENCE [LARGE SCALE GENOMIC DNA]</scope>
    <source>
        <strain evidence="2 3">ANME-2d</strain>
    </source>
</reference>
<name>A0A062V238_9EURY</name>
<dbReference type="Gene3D" id="3.30.70.100">
    <property type="match status" value="1"/>
</dbReference>
<sequence>MEVITVVEGKVPISKAREFEMAYASLKQGPFPPGWLRSSLLRNGDNPEIYRIETVWESREALEKYRSSTQIPKAIELFQKVKASPRVEIYDIVHNLP</sequence>
<accession>A0A062V238</accession>
<feature type="domain" description="ABM" evidence="1">
    <location>
        <begin position="5"/>
        <end position="75"/>
    </location>
</feature>
<dbReference type="Pfam" id="PF03992">
    <property type="entry name" value="ABM"/>
    <property type="match status" value="1"/>
</dbReference>
<dbReference type="AlphaFoldDB" id="A0A062V238"/>
<dbReference type="InterPro" id="IPR007138">
    <property type="entry name" value="ABM_dom"/>
</dbReference>